<sequence length="443" mass="48274">MVVKPKKTVITLTLLDTCFVGILLIIFGGIVLHAPLSVGLGTLFPSAELFIKSWKEILMLLAGSIMLVILHQKKRWDVLKSPLIYLIAAFAALHLVLLLVFPQGITATVAGLMIDLRYLFFFVLVYVAVCLYPSLRRTFVITFFVGAFVVAAFALLQVFVLPRDILTYIGYSNTTIAPFLTVDQNSQYIRINSTLRGPNPLGAYVIIVLSLLAAAWLKIRQVQPRRHMLALSVIVIGSLVALWSSYSRSALIATLVAIGIITVVVIGKRIPKKFWIILVVVIDLVAAAIFFGRSTNFVSNVVLHNNATTGATVDSNAGHAVSLSEGLLRLVRQPIGAGVGSTGSASLYGPQPLIVENQYLFIAHEAGWLGLIVFVVITVMVLRALWRRRENWLALGVFASGIGLVFVGLVLPVWVDDTVAIIWWGLAAVALAGKESHGRTINK</sequence>
<proteinExistence type="predicted"/>
<evidence type="ECO:0000256" key="1">
    <source>
        <dbReference type="ARBA" id="ARBA00004141"/>
    </source>
</evidence>
<feature type="transmembrane region" description="Helical" evidence="5">
    <location>
        <begin position="366"/>
        <end position="386"/>
    </location>
</feature>
<evidence type="ECO:0000259" key="6">
    <source>
        <dbReference type="Pfam" id="PF04932"/>
    </source>
</evidence>
<feature type="transmembrane region" description="Helical" evidence="5">
    <location>
        <begin position="12"/>
        <end position="34"/>
    </location>
</feature>
<feature type="transmembrane region" description="Helical" evidence="5">
    <location>
        <begin position="54"/>
        <end position="71"/>
    </location>
</feature>
<organism evidence="7 8">
    <name type="scientific">Candidatus Microsaccharimonas sossegonensis</name>
    <dbReference type="NCBI Taxonomy" id="2506948"/>
    <lineage>
        <taxon>Bacteria</taxon>
        <taxon>Candidatus Saccharimonadota</taxon>
        <taxon>Candidatus Saccharimonadia</taxon>
        <taxon>Candidatus Saccharimonadales</taxon>
        <taxon>Candidatus Saccharimonadaceae</taxon>
        <taxon>Candidatus Microsaccharimonas</taxon>
    </lineage>
</organism>
<comment type="caution">
    <text evidence="7">The sequence shown here is derived from an EMBL/GenBank/DDBJ whole genome shotgun (WGS) entry which is preliminary data.</text>
</comment>
<keyword evidence="4 5" id="KW-0472">Membrane</keyword>
<feature type="transmembrane region" description="Helical" evidence="5">
    <location>
        <begin position="421"/>
        <end position="437"/>
    </location>
</feature>
<dbReference type="EMBL" id="SCKX01000001">
    <property type="protein sequence ID" value="RWZ78340.1"/>
    <property type="molecule type" value="Genomic_DNA"/>
</dbReference>
<evidence type="ECO:0000313" key="8">
    <source>
        <dbReference type="Proteomes" id="UP000289257"/>
    </source>
</evidence>
<dbReference type="Proteomes" id="UP000289257">
    <property type="component" value="Unassembled WGS sequence"/>
</dbReference>
<keyword evidence="2 5" id="KW-0812">Transmembrane</keyword>
<gene>
    <name evidence="7" type="ORF">EOT05_01070</name>
</gene>
<dbReference type="InterPro" id="IPR051533">
    <property type="entry name" value="WaaL-like"/>
</dbReference>
<feature type="transmembrane region" description="Helical" evidence="5">
    <location>
        <begin position="201"/>
        <end position="219"/>
    </location>
</feature>
<feature type="transmembrane region" description="Helical" evidence="5">
    <location>
        <begin position="83"/>
        <end position="101"/>
    </location>
</feature>
<dbReference type="Pfam" id="PF04932">
    <property type="entry name" value="Wzy_C"/>
    <property type="match status" value="1"/>
</dbReference>
<evidence type="ECO:0000256" key="4">
    <source>
        <dbReference type="ARBA" id="ARBA00023136"/>
    </source>
</evidence>
<dbReference type="GO" id="GO:0016020">
    <property type="term" value="C:membrane"/>
    <property type="evidence" value="ECO:0007669"/>
    <property type="project" value="UniProtKB-SubCell"/>
</dbReference>
<comment type="subcellular location">
    <subcellularLocation>
        <location evidence="1">Membrane</location>
        <topology evidence="1">Multi-pass membrane protein</topology>
    </subcellularLocation>
</comment>
<keyword evidence="8" id="KW-1185">Reference proteome</keyword>
<feature type="transmembrane region" description="Helical" evidence="5">
    <location>
        <begin position="250"/>
        <end position="267"/>
    </location>
</feature>
<name>A0A4Q0AH64_9BACT</name>
<feature type="transmembrane region" description="Helical" evidence="5">
    <location>
        <begin position="139"/>
        <end position="160"/>
    </location>
</feature>
<protein>
    <recommendedName>
        <fullName evidence="6">O-antigen ligase-related domain-containing protein</fullName>
    </recommendedName>
</protein>
<evidence type="ECO:0000313" key="7">
    <source>
        <dbReference type="EMBL" id="RWZ78340.1"/>
    </source>
</evidence>
<feature type="domain" description="O-antigen ligase-related" evidence="6">
    <location>
        <begin position="234"/>
        <end position="375"/>
    </location>
</feature>
<evidence type="ECO:0000256" key="2">
    <source>
        <dbReference type="ARBA" id="ARBA00022692"/>
    </source>
</evidence>
<evidence type="ECO:0000256" key="5">
    <source>
        <dbReference type="SAM" id="Phobius"/>
    </source>
</evidence>
<dbReference type="AlphaFoldDB" id="A0A4Q0AH64"/>
<accession>A0A4Q0AH64</accession>
<feature type="transmembrane region" description="Helical" evidence="5">
    <location>
        <begin position="107"/>
        <end position="132"/>
    </location>
</feature>
<evidence type="ECO:0000256" key="3">
    <source>
        <dbReference type="ARBA" id="ARBA00022989"/>
    </source>
</evidence>
<keyword evidence="3 5" id="KW-1133">Transmembrane helix</keyword>
<dbReference type="InterPro" id="IPR007016">
    <property type="entry name" value="O-antigen_ligase-rel_domated"/>
</dbReference>
<reference evidence="7" key="1">
    <citation type="submission" date="2019-01" db="EMBL/GenBank/DDBJ databases">
        <title>Genomic signatures and co-occurrence patterns of the ultra-small Saccharimodia (Patescibacteria phylum) suggest a symbiotic lifestyle.</title>
        <authorList>
            <person name="Lemos L."/>
            <person name="Medeiros J."/>
            <person name="Andreote F."/>
            <person name="Fernandes G."/>
            <person name="Varani A."/>
            <person name="Oliveira G."/>
            <person name="Pylro V."/>
        </authorList>
    </citation>
    <scope>NUCLEOTIDE SEQUENCE [LARGE SCALE GENOMIC DNA]</scope>
    <source>
        <strain evidence="7">AMD02</strain>
    </source>
</reference>
<feature type="transmembrane region" description="Helical" evidence="5">
    <location>
        <begin position="228"/>
        <end position="244"/>
    </location>
</feature>
<feature type="transmembrane region" description="Helical" evidence="5">
    <location>
        <begin position="393"/>
        <end position="415"/>
    </location>
</feature>
<dbReference type="PANTHER" id="PTHR37422">
    <property type="entry name" value="TEICHURONIC ACID BIOSYNTHESIS PROTEIN TUAE"/>
    <property type="match status" value="1"/>
</dbReference>
<dbReference type="PANTHER" id="PTHR37422:SF13">
    <property type="entry name" value="LIPOPOLYSACCHARIDE BIOSYNTHESIS PROTEIN PA4999-RELATED"/>
    <property type="match status" value="1"/>
</dbReference>
<feature type="transmembrane region" description="Helical" evidence="5">
    <location>
        <begin position="274"/>
        <end position="292"/>
    </location>
</feature>